<name>A0AB32WL07_THECC</name>
<dbReference type="InterPro" id="IPR057135">
    <property type="entry name" value="At4g27190-like_LRR"/>
</dbReference>
<dbReference type="Gene3D" id="1.10.8.430">
    <property type="entry name" value="Helical domain of apoptotic protease-activating factors"/>
    <property type="match status" value="1"/>
</dbReference>
<evidence type="ECO:0000259" key="8">
    <source>
        <dbReference type="Pfam" id="PF00931"/>
    </source>
</evidence>
<gene>
    <name evidence="12" type="primary">LOC18593886</name>
</gene>
<dbReference type="InterPro" id="IPR001611">
    <property type="entry name" value="Leu-rich_rpt"/>
</dbReference>
<dbReference type="Proteomes" id="UP000694886">
    <property type="component" value="Chromosome 7"/>
</dbReference>
<dbReference type="GO" id="GO:0005524">
    <property type="term" value="F:ATP binding"/>
    <property type="evidence" value="ECO:0007669"/>
    <property type="project" value="UniProtKB-KW"/>
</dbReference>
<feature type="coiled-coil region" evidence="7">
    <location>
        <begin position="22"/>
        <end position="77"/>
    </location>
</feature>
<evidence type="ECO:0000259" key="9">
    <source>
        <dbReference type="Pfam" id="PF23247"/>
    </source>
</evidence>
<dbReference type="PANTHER" id="PTHR33463:SF187">
    <property type="entry name" value="AND NB-ARC DOMAIN DISEASE RESISTANCE PROTEIN, PUTATIVE-RELATED"/>
    <property type="match status" value="1"/>
</dbReference>
<evidence type="ECO:0000313" key="12">
    <source>
        <dbReference type="RefSeq" id="XP_017980478.1"/>
    </source>
</evidence>
<dbReference type="GeneID" id="18593886"/>
<dbReference type="PROSITE" id="PS51450">
    <property type="entry name" value="LRR"/>
    <property type="match status" value="1"/>
</dbReference>
<feature type="domain" description="Disease resistance protein winged helix" evidence="10">
    <location>
        <begin position="386"/>
        <end position="453"/>
    </location>
</feature>
<sequence>MDFVLNKVDKHWDNHRSFDQNLITLKRKLEGLNALKEDTESRMRPELLPSKKLKKEVHLWLKNIERINGEIQNLEQRVEKTPIFLCGFHTENVLKKIHEVEELLQQGRFDQGLVVDEFTWIGQALATTTLVGKAAEICLKEIWTYLMDDDIGKIGVWGMGGVGKTTIMKIINNQLLKETEKFKIVIWITVSREINISKIQNGISRKMGVPLPEDEDKTIRAGMLYELLTRKGRYVLILDDLWDTLSLEELGIPQPSNGSKLVVTTRMRDVCRYLSCREVKMPTLPKQDAWSLFLEKVGQDVLEYENLLPIVKSVAEQCAGLPLAVVTVASSMKGKRDIHEWRNALNELSRRVKGVTGLDDMVLRQLQFSYDHLKERVQHCFLYCALYPRDWNISEFELIKLWIAEGLVEEMDSQKAELDQGYTILNKLKNNCLLENGESIRCVKLHDLVRDMALRITRPQFLVRAGLQLKEIPHEREWIEDLEKVSLMFNSHLQIPSQISPPKCQMLTTLLLSFCYIKSIPDCFFEQMKGLKVLDLSFNSIKSLPSSISNLEALTVLLVKGCPPLEKLPSFSKLEALKKLDLKDTKIKNLPHGVERLVNLNYLHLDVEEVPSGILSKLSCLRDLVIVDNHKPHQACVKGDEIGELRRLEYFKGRFYDMNELNTFVQALQSRGQQLNGYHIGVGDEKVYTQHKSEKHVELDGCKICRDGVEFPSDLQHLSINHGIIDFLEKEAFFPWFISAPKGMFSCLKEIYIFECEKIKKLFTRSWVLKNVPNLEVLTVWGCDQMKEIIASEMEFVEEEGMGGSNSNAIQLTLPKLRILKLLYLAQLKSICSANRVMVCDSLEEIIIHCCPKLQRIPLYLHLHDAGQASPPPSLKGLAITSKEYWESLKWDHPNAKSLFKPKFLSWSL</sequence>
<evidence type="ECO:0000256" key="5">
    <source>
        <dbReference type="ARBA" id="ARBA00022821"/>
    </source>
</evidence>
<dbReference type="SUPFAM" id="SSF52058">
    <property type="entry name" value="L domain-like"/>
    <property type="match status" value="1"/>
</dbReference>
<dbReference type="KEGG" id="tcc:18593886"/>
<dbReference type="Pfam" id="PF00931">
    <property type="entry name" value="NB-ARC"/>
    <property type="match status" value="1"/>
</dbReference>
<dbReference type="InterPro" id="IPR002182">
    <property type="entry name" value="NB-ARC"/>
</dbReference>
<dbReference type="Pfam" id="PF23247">
    <property type="entry name" value="LRR_RPS2"/>
    <property type="match status" value="1"/>
</dbReference>
<dbReference type="FunFam" id="3.40.50.300:FF:001091">
    <property type="entry name" value="Probable disease resistance protein At1g61300"/>
    <property type="match status" value="1"/>
</dbReference>
<protein>
    <submittedName>
        <fullName evidence="12">Probable disease resistance protein At4g27220</fullName>
    </submittedName>
</protein>
<feature type="domain" description="Disease resistance protein At4g27190-like leucine-rich repeats" evidence="9">
    <location>
        <begin position="741"/>
        <end position="857"/>
    </location>
</feature>
<dbReference type="InterPro" id="IPR032675">
    <property type="entry name" value="LRR_dom_sf"/>
</dbReference>
<dbReference type="PANTHER" id="PTHR33463">
    <property type="entry name" value="NB-ARC DOMAIN-CONTAINING PROTEIN-RELATED"/>
    <property type="match status" value="1"/>
</dbReference>
<dbReference type="InterPro" id="IPR003591">
    <property type="entry name" value="Leu-rich_rpt_typical-subtyp"/>
</dbReference>
<feature type="domain" description="NB-ARC" evidence="8">
    <location>
        <begin position="139"/>
        <end position="300"/>
    </location>
</feature>
<organism evidence="11 12">
    <name type="scientific">Theobroma cacao</name>
    <name type="common">Cacao</name>
    <name type="synonym">Cocoa</name>
    <dbReference type="NCBI Taxonomy" id="3641"/>
    <lineage>
        <taxon>Eukaryota</taxon>
        <taxon>Viridiplantae</taxon>
        <taxon>Streptophyta</taxon>
        <taxon>Embryophyta</taxon>
        <taxon>Tracheophyta</taxon>
        <taxon>Spermatophyta</taxon>
        <taxon>Magnoliopsida</taxon>
        <taxon>eudicotyledons</taxon>
        <taxon>Gunneridae</taxon>
        <taxon>Pentapetalae</taxon>
        <taxon>rosids</taxon>
        <taxon>malvids</taxon>
        <taxon>Malvales</taxon>
        <taxon>Malvaceae</taxon>
        <taxon>Byttnerioideae</taxon>
        <taxon>Theobroma</taxon>
    </lineage>
</organism>
<dbReference type="FunFam" id="1.10.8.430:FF:000003">
    <property type="entry name" value="Probable disease resistance protein At5g66910"/>
    <property type="match status" value="1"/>
</dbReference>
<evidence type="ECO:0000256" key="7">
    <source>
        <dbReference type="SAM" id="Coils"/>
    </source>
</evidence>
<evidence type="ECO:0000256" key="3">
    <source>
        <dbReference type="ARBA" id="ARBA00022737"/>
    </source>
</evidence>
<dbReference type="RefSeq" id="XP_017980478.1">
    <property type="nucleotide sequence ID" value="XM_018124989.1"/>
</dbReference>
<evidence type="ECO:0000256" key="6">
    <source>
        <dbReference type="ARBA" id="ARBA00022840"/>
    </source>
</evidence>
<keyword evidence="3" id="KW-0677">Repeat</keyword>
<dbReference type="InterPro" id="IPR027417">
    <property type="entry name" value="P-loop_NTPase"/>
</dbReference>
<keyword evidence="5" id="KW-0611">Plant defense</keyword>
<evidence type="ECO:0000256" key="4">
    <source>
        <dbReference type="ARBA" id="ARBA00022741"/>
    </source>
</evidence>
<dbReference type="Pfam" id="PF13855">
    <property type="entry name" value="LRR_8"/>
    <property type="match status" value="1"/>
</dbReference>
<evidence type="ECO:0000256" key="1">
    <source>
        <dbReference type="ARBA" id="ARBA00008894"/>
    </source>
</evidence>
<dbReference type="GO" id="GO:0043531">
    <property type="term" value="F:ADP binding"/>
    <property type="evidence" value="ECO:0007669"/>
    <property type="project" value="InterPro"/>
</dbReference>
<reference evidence="12" key="2">
    <citation type="submission" date="2025-08" db="UniProtKB">
        <authorList>
            <consortium name="RefSeq"/>
        </authorList>
    </citation>
    <scope>IDENTIFICATION</scope>
</reference>
<dbReference type="PRINTS" id="PR00364">
    <property type="entry name" value="DISEASERSIST"/>
</dbReference>
<dbReference type="Gene3D" id="3.80.10.10">
    <property type="entry name" value="Ribonuclease Inhibitor"/>
    <property type="match status" value="2"/>
</dbReference>
<dbReference type="FunFam" id="1.10.10.10:FF:000322">
    <property type="entry name" value="Probable disease resistance protein At1g63360"/>
    <property type="match status" value="1"/>
</dbReference>
<proteinExistence type="inferred from homology"/>
<dbReference type="SMART" id="SM00369">
    <property type="entry name" value="LRR_TYP"/>
    <property type="match status" value="3"/>
</dbReference>
<dbReference type="InterPro" id="IPR036388">
    <property type="entry name" value="WH-like_DNA-bd_sf"/>
</dbReference>
<dbReference type="Pfam" id="PF23559">
    <property type="entry name" value="WHD_DRP"/>
    <property type="match status" value="1"/>
</dbReference>
<evidence type="ECO:0000256" key="2">
    <source>
        <dbReference type="ARBA" id="ARBA00022614"/>
    </source>
</evidence>
<keyword evidence="6" id="KW-0067">ATP-binding</keyword>
<dbReference type="Gene3D" id="3.40.50.300">
    <property type="entry name" value="P-loop containing nucleotide triphosphate hydrolases"/>
    <property type="match status" value="1"/>
</dbReference>
<dbReference type="InterPro" id="IPR050905">
    <property type="entry name" value="Plant_NBS-LRR"/>
</dbReference>
<keyword evidence="2" id="KW-0433">Leucine-rich repeat</keyword>
<keyword evidence="7" id="KW-0175">Coiled coil</keyword>
<dbReference type="Gene3D" id="1.10.10.10">
    <property type="entry name" value="Winged helix-like DNA-binding domain superfamily/Winged helix DNA-binding domain"/>
    <property type="match status" value="1"/>
</dbReference>
<accession>A0AB32WL07</accession>
<dbReference type="SUPFAM" id="SSF52540">
    <property type="entry name" value="P-loop containing nucleoside triphosphate hydrolases"/>
    <property type="match status" value="1"/>
</dbReference>
<dbReference type="AlphaFoldDB" id="A0AB32WL07"/>
<evidence type="ECO:0000259" key="10">
    <source>
        <dbReference type="Pfam" id="PF23559"/>
    </source>
</evidence>
<dbReference type="InterPro" id="IPR042197">
    <property type="entry name" value="Apaf_helical"/>
</dbReference>
<dbReference type="GO" id="GO:0006952">
    <property type="term" value="P:defense response"/>
    <property type="evidence" value="ECO:0007669"/>
    <property type="project" value="UniProtKB-KW"/>
</dbReference>
<dbReference type="Gramene" id="Tc07v2_t006600.1">
    <property type="protein sequence ID" value="Tc07v2_p006600.1"/>
    <property type="gene ID" value="Tc07v2_g006600"/>
</dbReference>
<reference evidence="11" key="1">
    <citation type="journal article" date="1997" name="Nucleic Acids Res.">
        <title>tRNAscan-SE: a program for improved detection of transfer RNA genes in genomic sequence.</title>
        <authorList>
            <person name="Lowe T.M."/>
            <person name="Eddy S.R."/>
        </authorList>
    </citation>
    <scope>NUCLEOTIDE SEQUENCE [LARGE SCALE GENOMIC DNA]</scope>
    <source>
        <strain evidence="11">r\B97-61/B2</strain>
    </source>
</reference>
<evidence type="ECO:0000313" key="11">
    <source>
        <dbReference type="Proteomes" id="UP000694886"/>
    </source>
</evidence>
<keyword evidence="4" id="KW-0547">Nucleotide-binding</keyword>
<comment type="similarity">
    <text evidence="1">Belongs to the disease resistance NB-LRR family.</text>
</comment>
<dbReference type="InterPro" id="IPR058922">
    <property type="entry name" value="WHD_DRP"/>
</dbReference>